<dbReference type="GO" id="GO:0047480">
    <property type="term" value="F:UDP-N-acetylmuramoyl-tripeptide-D-alanyl-D-alanine ligase activity"/>
    <property type="evidence" value="ECO:0007669"/>
    <property type="project" value="UniProtKB-UniRule"/>
</dbReference>
<evidence type="ECO:0000259" key="14">
    <source>
        <dbReference type="Pfam" id="PF08245"/>
    </source>
</evidence>
<dbReference type="SUPFAM" id="SSF53244">
    <property type="entry name" value="MurD-like peptide ligases, peptide-binding domain"/>
    <property type="match status" value="1"/>
</dbReference>
<dbReference type="GO" id="GO:0009252">
    <property type="term" value="P:peptidoglycan biosynthetic process"/>
    <property type="evidence" value="ECO:0007669"/>
    <property type="project" value="UniProtKB-UniRule"/>
</dbReference>
<keyword evidence="2 10" id="KW-0436">Ligase</keyword>
<evidence type="ECO:0000256" key="10">
    <source>
        <dbReference type="HAMAP-Rule" id="MF_02019"/>
    </source>
</evidence>
<feature type="domain" description="Mur ligase central" evidence="14">
    <location>
        <begin position="108"/>
        <end position="293"/>
    </location>
</feature>
<evidence type="ECO:0000256" key="2">
    <source>
        <dbReference type="ARBA" id="ARBA00022598"/>
    </source>
</evidence>
<dbReference type="SUPFAM" id="SSF63418">
    <property type="entry name" value="MurE/MurF N-terminal domain"/>
    <property type="match status" value="1"/>
</dbReference>
<dbReference type="NCBIfam" id="TIGR01143">
    <property type="entry name" value="murF"/>
    <property type="match status" value="1"/>
</dbReference>
<dbReference type="GO" id="GO:0071555">
    <property type="term" value="P:cell wall organization"/>
    <property type="evidence" value="ECO:0007669"/>
    <property type="project" value="UniProtKB-KW"/>
</dbReference>
<dbReference type="InterPro" id="IPR013221">
    <property type="entry name" value="Mur_ligase_cen"/>
</dbReference>
<dbReference type="InterPro" id="IPR036615">
    <property type="entry name" value="Mur_ligase_C_dom_sf"/>
</dbReference>
<dbReference type="EC" id="6.3.2.10" evidence="10 11"/>
<gene>
    <name evidence="10 15" type="primary">murF</name>
    <name evidence="15" type="ORF">QQ002_10495</name>
</gene>
<evidence type="ECO:0000256" key="3">
    <source>
        <dbReference type="ARBA" id="ARBA00022618"/>
    </source>
</evidence>
<dbReference type="EMBL" id="JAUHQB010000007">
    <property type="protein sequence ID" value="MDN4483966.1"/>
    <property type="molecule type" value="Genomic_DNA"/>
</dbReference>
<evidence type="ECO:0000256" key="4">
    <source>
        <dbReference type="ARBA" id="ARBA00022741"/>
    </source>
</evidence>
<dbReference type="InterPro" id="IPR000713">
    <property type="entry name" value="Mur_ligase_N"/>
</dbReference>
<keyword evidence="1 10" id="KW-0963">Cytoplasm</keyword>
<dbReference type="GO" id="GO:0005737">
    <property type="term" value="C:cytoplasm"/>
    <property type="evidence" value="ECO:0007669"/>
    <property type="project" value="UniProtKB-SubCell"/>
</dbReference>
<comment type="catalytic activity">
    <reaction evidence="10 11">
        <text>D-alanyl-D-alanine + UDP-N-acetyl-alpha-D-muramoyl-L-alanyl-gamma-D-glutamyl-meso-2,6-diaminopimelate + ATP = UDP-N-acetyl-alpha-D-muramoyl-L-alanyl-gamma-D-glutamyl-meso-2,6-diaminopimeloyl-D-alanyl-D-alanine + ADP + phosphate + H(+)</text>
        <dbReference type="Rhea" id="RHEA:28374"/>
        <dbReference type="ChEBI" id="CHEBI:15378"/>
        <dbReference type="ChEBI" id="CHEBI:30616"/>
        <dbReference type="ChEBI" id="CHEBI:43474"/>
        <dbReference type="ChEBI" id="CHEBI:57822"/>
        <dbReference type="ChEBI" id="CHEBI:61386"/>
        <dbReference type="ChEBI" id="CHEBI:83905"/>
        <dbReference type="ChEBI" id="CHEBI:456216"/>
        <dbReference type="EC" id="6.3.2.10"/>
    </reaction>
</comment>
<dbReference type="AlphaFoldDB" id="A0AB35MJJ6"/>
<keyword evidence="7 10" id="KW-0573">Peptidoglycan synthesis</keyword>
<dbReference type="GO" id="GO:0051301">
    <property type="term" value="P:cell division"/>
    <property type="evidence" value="ECO:0007669"/>
    <property type="project" value="UniProtKB-KW"/>
</dbReference>
<reference evidence="15 16" key="1">
    <citation type="submission" date="2023-06" db="EMBL/GenBank/DDBJ databases">
        <title>SYSU T0a273.</title>
        <authorList>
            <person name="Gao L."/>
            <person name="Fang B.-Z."/>
            <person name="Li W.-J."/>
        </authorList>
    </citation>
    <scope>NUCLEOTIDE SEQUENCE [LARGE SCALE GENOMIC DNA]</scope>
    <source>
        <strain evidence="15 16">SYSU T0a273</strain>
    </source>
</reference>
<dbReference type="SUPFAM" id="SSF53623">
    <property type="entry name" value="MurD-like peptide ligases, catalytic domain"/>
    <property type="match status" value="1"/>
</dbReference>
<comment type="function">
    <text evidence="10 11">Involved in cell wall formation. Catalyzes the final step in the synthesis of UDP-N-acetylmuramoyl-pentapeptide, the precursor of murein.</text>
</comment>
<evidence type="ECO:0000256" key="6">
    <source>
        <dbReference type="ARBA" id="ARBA00022960"/>
    </source>
</evidence>
<feature type="domain" description="Mur ligase N-terminal catalytic" evidence="12">
    <location>
        <begin position="27"/>
        <end position="77"/>
    </location>
</feature>
<dbReference type="PANTHER" id="PTHR43024">
    <property type="entry name" value="UDP-N-ACETYLMURAMOYL-TRIPEPTIDE--D-ALANYL-D-ALANINE LIGASE"/>
    <property type="match status" value="1"/>
</dbReference>
<keyword evidence="9 10" id="KW-0961">Cell wall biogenesis/degradation</keyword>
<comment type="similarity">
    <text evidence="10">Belongs to the MurCDEF family. MurF subfamily.</text>
</comment>
<evidence type="ECO:0000313" key="15">
    <source>
        <dbReference type="EMBL" id="MDN4483966.1"/>
    </source>
</evidence>
<evidence type="ECO:0000256" key="11">
    <source>
        <dbReference type="RuleBase" id="RU004136"/>
    </source>
</evidence>
<keyword evidence="3 10" id="KW-0132">Cell division</keyword>
<feature type="binding site" evidence="10">
    <location>
        <begin position="110"/>
        <end position="116"/>
    </location>
    <ligand>
        <name>ATP</name>
        <dbReference type="ChEBI" id="CHEBI:30616"/>
    </ligand>
</feature>
<dbReference type="InterPro" id="IPR004101">
    <property type="entry name" value="Mur_ligase_C"/>
</dbReference>
<evidence type="ECO:0000259" key="13">
    <source>
        <dbReference type="Pfam" id="PF02875"/>
    </source>
</evidence>
<sequence>MRPVTAQWIANAVGGELAADVDALVIGVGKDSREIHPGWLYVAFIGERVDGHDFIAQAVANGAVLSLVSRPVDGPHVLVDDVTAALGRLARAYLALLRAEQPLTVIGITGSNGKTTTKDLLAQVLPDAVAPVGSFNNEIGLPLTVLRADATTRHLVLEMGASGLGHIAYLTDIAPLDVAVGLIVGTAHMGEYASPDDVAVAKSEIVRGLMPGGVAVLNADDARVAAMASLASRAVMFGIGQGDVAALDLGNDRGRASFEVRLGGADGEVLERRTLALVGEHHVTNALAALAVALECGIEPARAWAAVAAAGPISGHRMALTERADGVVILDDSYNASIESMRAAFRALKHVADGGRTFAVIGEILELGDQSIAIHDSLGVDVVRLRIDHTIVVGDGARPAYVAAVREGSWGDEALFVATIGEAREVLDRMLAPGDTVLVKASHGSGLWELADDLVGGAR</sequence>
<name>A0AB35MJJ6_9MICO</name>
<evidence type="ECO:0000256" key="5">
    <source>
        <dbReference type="ARBA" id="ARBA00022840"/>
    </source>
</evidence>
<dbReference type="Gene3D" id="3.40.1190.10">
    <property type="entry name" value="Mur-like, catalytic domain"/>
    <property type="match status" value="1"/>
</dbReference>
<comment type="caution">
    <text evidence="15">The sequence shown here is derived from an EMBL/GenBank/DDBJ whole genome shotgun (WGS) entry which is preliminary data.</text>
</comment>
<accession>A0AB35MJJ6</accession>
<protein>
    <recommendedName>
        <fullName evidence="10 11">UDP-N-acetylmuramoyl-tripeptide--D-alanyl-D-alanine ligase</fullName>
        <ecNumber evidence="10 11">6.3.2.10</ecNumber>
    </recommendedName>
    <alternativeName>
        <fullName evidence="10">D-alanyl-D-alanine-adding enzyme</fullName>
    </alternativeName>
</protein>
<dbReference type="InterPro" id="IPR035911">
    <property type="entry name" value="MurE/MurF_N"/>
</dbReference>
<keyword evidence="8 10" id="KW-0131">Cell cycle</keyword>
<dbReference type="RefSeq" id="WP_301160670.1">
    <property type="nucleotide sequence ID" value="NZ_JAUHQB010000007.1"/>
</dbReference>
<evidence type="ECO:0000259" key="12">
    <source>
        <dbReference type="Pfam" id="PF01225"/>
    </source>
</evidence>
<dbReference type="PANTHER" id="PTHR43024:SF1">
    <property type="entry name" value="UDP-N-ACETYLMURAMOYL-TRIPEPTIDE--D-ALANYL-D-ALANINE LIGASE"/>
    <property type="match status" value="1"/>
</dbReference>
<dbReference type="Gene3D" id="3.40.1390.10">
    <property type="entry name" value="MurE/MurF, N-terminal domain"/>
    <property type="match status" value="1"/>
</dbReference>
<keyword evidence="4 10" id="KW-0547">Nucleotide-binding</keyword>
<dbReference type="InterPro" id="IPR005863">
    <property type="entry name" value="UDP-N-AcMur_synth"/>
</dbReference>
<evidence type="ECO:0000313" key="16">
    <source>
        <dbReference type="Proteomes" id="UP001172756"/>
    </source>
</evidence>
<dbReference type="HAMAP" id="MF_02019">
    <property type="entry name" value="MurF"/>
    <property type="match status" value="1"/>
</dbReference>
<proteinExistence type="inferred from homology"/>
<dbReference type="GO" id="GO:0005524">
    <property type="term" value="F:ATP binding"/>
    <property type="evidence" value="ECO:0007669"/>
    <property type="project" value="UniProtKB-UniRule"/>
</dbReference>
<evidence type="ECO:0000256" key="7">
    <source>
        <dbReference type="ARBA" id="ARBA00022984"/>
    </source>
</evidence>
<feature type="domain" description="Mur ligase C-terminal" evidence="13">
    <location>
        <begin position="316"/>
        <end position="442"/>
    </location>
</feature>
<evidence type="ECO:0000256" key="9">
    <source>
        <dbReference type="ARBA" id="ARBA00023316"/>
    </source>
</evidence>
<dbReference type="InterPro" id="IPR036565">
    <property type="entry name" value="Mur-like_cat_sf"/>
</dbReference>
<dbReference type="InterPro" id="IPR051046">
    <property type="entry name" value="MurCDEF_CellWall_CoF430Synth"/>
</dbReference>
<evidence type="ECO:0000256" key="1">
    <source>
        <dbReference type="ARBA" id="ARBA00022490"/>
    </source>
</evidence>
<organism evidence="15 16">
    <name type="scientific">Demequina lignilytica</name>
    <dbReference type="NCBI Taxonomy" id="3051663"/>
    <lineage>
        <taxon>Bacteria</taxon>
        <taxon>Bacillati</taxon>
        <taxon>Actinomycetota</taxon>
        <taxon>Actinomycetes</taxon>
        <taxon>Micrococcales</taxon>
        <taxon>Demequinaceae</taxon>
        <taxon>Demequina</taxon>
    </lineage>
</organism>
<keyword evidence="6 10" id="KW-0133">Cell shape</keyword>
<evidence type="ECO:0000256" key="8">
    <source>
        <dbReference type="ARBA" id="ARBA00023306"/>
    </source>
</evidence>
<dbReference type="Pfam" id="PF01225">
    <property type="entry name" value="Mur_ligase"/>
    <property type="match status" value="1"/>
</dbReference>
<dbReference type="Pfam" id="PF08245">
    <property type="entry name" value="Mur_ligase_M"/>
    <property type="match status" value="1"/>
</dbReference>
<comment type="pathway">
    <text evidence="10 11">Cell wall biogenesis; peptidoglycan biosynthesis.</text>
</comment>
<keyword evidence="5 10" id="KW-0067">ATP-binding</keyword>
<dbReference type="Proteomes" id="UP001172756">
    <property type="component" value="Unassembled WGS sequence"/>
</dbReference>
<comment type="subcellular location">
    <subcellularLocation>
        <location evidence="10 11">Cytoplasm</location>
    </subcellularLocation>
</comment>
<dbReference type="GO" id="GO:0008360">
    <property type="term" value="P:regulation of cell shape"/>
    <property type="evidence" value="ECO:0007669"/>
    <property type="project" value="UniProtKB-KW"/>
</dbReference>
<dbReference type="Pfam" id="PF02875">
    <property type="entry name" value="Mur_ligase_C"/>
    <property type="match status" value="1"/>
</dbReference>
<dbReference type="Gene3D" id="3.90.190.20">
    <property type="entry name" value="Mur ligase, C-terminal domain"/>
    <property type="match status" value="1"/>
</dbReference>